<reference evidence="2 3" key="1">
    <citation type="journal article" date="2016" name="Int. J. Syst. Evol. Microbiol.">
        <title>Description of Comamonas sediminis sp. nov., isolated from lagoon sediments.</title>
        <authorList>
            <person name="Subhash Y."/>
            <person name="Bang J.J."/>
            <person name="You T.H."/>
            <person name="Lee S.S."/>
        </authorList>
    </citation>
    <scope>NUCLEOTIDE SEQUENCE [LARGE SCALE GENOMIC DNA]</scope>
    <source>
        <strain evidence="2 3">JCM 31169</strain>
    </source>
</reference>
<evidence type="ECO:0000313" key="2">
    <source>
        <dbReference type="EMBL" id="MEY2252668.1"/>
    </source>
</evidence>
<protein>
    <submittedName>
        <fullName evidence="2">Helix-turn-helix domain-containing protein</fullName>
    </submittedName>
</protein>
<dbReference type="SUPFAM" id="SSF47413">
    <property type="entry name" value="lambda repressor-like DNA-binding domains"/>
    <property type="match status" value="1"/>
</dbReference>
<dbReference type="CDD" id="cd00093">
    <property type="entry name" value="HTH_XRE"/>
    <property type="match status" value="1"/>
</dbReference>
<accession>A0ABV4B553</accession>
<dbReference type="InterPro" id="IPR001387">
    <property type="entry name" value="Cro/C1-type_HTH"/>
</dbReference>
<feature type="domain" description="HTH cro/C1-type" evidence="1">
    <location>
        <begin position="16"/>
        <end position="70"/>
    </location>
</feature>
<comment type="caution">
    <text evidence="2">The sequence shown here is derived from an EMBL/GenBank/DDBJ whole genome shotgun (WGS) entry which is preliminary data.</text>
</comment>
<proteinExistence type="predicted"/>
<dbReference type="Pfam" id="PF01381">
    <property type="entry name" value="HTH_3"/>
    <property type="match status" value="1"/>
</dbReference>
<sequence length="91" mass="9989">MEEFTVRTTAQLPTLLKAFRKTAKLTQADVAMRLGVTQQTVSAMERNAESVSAERLMKLMGILGVDLVLRARPAASPSPDTGRELLTLDSW</sequence>
<keyword evidence="3" id="KW-1185">Reference proteome</keyword>
<dbReference type="RefSeq" id="WP_369460631.1">
    <property type="nucleotide sequence ID" value="NZ_JBGBDC010000007.1"/>
</dbReference>
<dbReference type="Gene3D" id="1.10.260.40">
    <property type="entry name" value="lambda repressor-like DNA-binding domains"/>
    <property type="match status" value="1"/>
</dbReference>
<dbReference type="SMART" id="SM00530">
    <property type="entry name" value="HTH_XRE"/>
    <property type="match status" value="1"/>
</dbReference>
<dbReference type="Proteomes" id="UP001562178">
    <property type="component" value="Unassembled WGS sequence"/>
</dbReference>
<dbReference type="PROSITE" id="PS50943">
    <property type="entry name" value="HTH_CROC1"/>
    <property type="match status" value="1"/>
</dbReference>
<evidence type="ECO:0000259" key="1">
    <source>
        <dbReference type="PROSITE" id="PS50943"/>
    </source>
</evidence>
<organism evidence="2 3">
    <name type="scientific">Comamonas sediminis</name>
    <dbReference type="NCBI Taxonomy" id="1783360"/>
    <lineage>
        <taxon>Bacteria</taxon>
        <taxon>Pseudomonadati</taxon>
        <taxon>Pseudomonadota</taxon>
        <taxon>Betaproteobacteria</taxon>
        <taxon>Burkholderiales</taxon>
        <taxon>Comamonadaceae</taxon>
        <taxon>Comamonas</taxon>
    </lineage>
</organism>
<dbReference type="InterPro" id="IPR010982">
    <property type="entry name" value="Lambda_DNA-bd_dom_sf"/>
</dbReference>
<gene>
    <name evidence="2" type="ORF">AB7A72_16735</name>
</gene>
<evidence type="ECO:0000313" key="3">
    <source>
        <dbReference type="Proteomes" id="UP001562178"/>
    </source>
</evidence>
<dbReference type="EMBL" id="JBGBDC010000007">
    <property type="protein sequence ID" value="MEY2252668.1"/>
    <property type="molecule type" value="Genomic_DNA"/>
</dbReference>
<name>A0ABV4B553_9BURK</name>